<keyword evidence="1 2" id="KW-0378">Hydrolase</keyword>
<dbReference type="RefSeq" id="WP_118918857.1">
    <property type="nucleotide sequence ID" value="NZ_QWEG01000001.1"/>
</dbReference>
<organism evidence="3 4">
    <name type="scientific">Neobacillus notoginsengisoli</name>
    <dbReference type="NCBI Taxonomy" id="1578198"/>
    <lineage>
        <taxon>Bacteria</taxon>
        <taxon>Bacillati</taxon>
        <taxon>Bacillota</taxon>
        <taxon>Bacilli</taxon>
        <taxon>Bacillales</taxon>
        <taxon>Bacillaceae</taxon>
        <taxon>Neobacillus</taxon>
    </lineage>
</organism>
<feature type="short sequence motif" description="HXTX 1" evidence="2">
    <location>
        <begin position="34"/>
        <end position="37"/>
    </location>
</feature>
<dbReference type="GO" id="GO:0016788">
    <property type="term" value="F:hydrolase activity, acting on ester bonds"/>
    <property type="evidence" value="ECO:0007669"/>
    <property type="project" value="UniProtKB-UniRule"/>
</dbReference>
<feature type="active site" description="Proton donor" evidence="2">
    <location>
        <position position="34"/>
    </location>
</feature>
<dbReference type="InterPro" id="IPR050580">
    <property type="entry name" value="2H_phosphoesterase_YjcG-like"/>
</dbReference>
<comment type="caution">
    <text evidence="3">The sequence shown here is derived from an EMBL/GenBank/DDBJ whole genome shotgun (WGS) entry which is preliminary data.</text>
</comment>
<dbReference type="HAMAP" id="MF_01444">
    <property type="entry name" value="2H_phosphoesterase_YjcG"/>
    <property type="match status" value="1"/>
</dbReference>
<evidence type="ECO:0000313" key="3">
    <source>
        <dbReference type="EMBL" id="RHW43249.1"/>
    </source>
</evidence>
<protein>
    <recommendedName>
        <fullName evidence="2">Putative phosphoesterase D1B31_00800</fullName>
        <ecNumber evidence="2">3.1.-.-</ecNumber>
    </recommendedName>
</protein>
<evidence type="ECO:0000256" key="1">
    <source>
        <dbReference type="ARBA" id="ARBA00022801"/>
    </source>
</evidence>
<proteinExistence type="inferred from homology"/>
<sequence length="173" mass="20112">MRFGVALFPSKQLQDWVNSYRKRYDPHYSLIAPHLTLVNAFEATEEEAETIASQLREAVKNHEPFMLKTSKISSFHPVNNVIYLKVDPQEAITALHKDLNDLLESPGMQYKFVPHITVGQKLSDDEHWDVYGALKMQGIDHEEEIDRVHLLYQLENGQWTVYETFRLGKEAEL</sequence>
<dbReference type="SUPFAM" id="SSF55144">
    <property type="entry name" value="LigT-like"/>
    <property type="match status" value="1"/>
</dbReference>
<dbReference type="EMBL" id="QWEG01000001">
    <property type="protein sequence ID" value="RHW43249.1"/>
    <property type="molecule type" value="Genomic_DNA"/>
</dbReference>
<evidence type="ECO:0000313" key="4">
    <source>
        <dbReference type="Proteomes" id="UP000284416"/>
    </source>
</evidence>
<dbReference type="NCBIfam" id="NF010223">
    <property type="entry name" value="PRK13679.1"/>
    <property type="match status" value="1"/>
</dbReference>
<feature type="short sequence motif" description="HXTX 2" evidence="2">
    <location>
        <begin position="115"/>
        <end position="118"/>
    </location>
</feature>
<dbReference type="EC" id="3.1.-.-" evidence="2"/>
<dbReference type="InterPro" id="IPR009097">
    <property type="entry name" value="Cyclic_Pdiesterase"/>
</dbReference>
<dbReference type="Proteomes" id="UP000284416">
    <property type="component" value="Unassembled WGS sequence"/>
</dbReference>
<feature type="active site" description="Proton acceptor" evidence="2">
    <location>
        <position position="115"/>
    </location>
</feature>
<dbReference type="Gene3D" id="3.90.1140.10">
    <property type="entry name" value="Cyclic phosphodiesterase"/>
    <property type="match status" value="1"/>
</dbReference>
<evidence type="ECO:0000256" key="2">
    <source>
        <dbReference type="HAMAP-Rule" id="MF_01444"/>
    </source>
</evidence>
<dbReference type="Pfam" id="PF13563">
    <property type="entry name" value="2_5_RNA_ligase2"/>
    <property type="match status" value="1"/>
</dbReference>
<gene>
    <name evidence="3" type="ORF">D1B31_00800</name>
</gene>
<dbReference type="AlphaFoldDB" id="A0A417YZA7"/>
<keyword evidence="4" id="KW-1185">Reference proteome</keyword>
<dbReference type="PANTHER" id="PTHR40037:SF1">
    <property type="entry name" value="PHOSPHOESTERASE SAOUHSC_00951-RELATED"/>
    <property type="match status" value="1"/>
</dbReference>
<name>A0A417YZA7_9BACI</name>
<reference evidence="3 4" key="1">
    <citation type="journal article" date="2017" name="Int. J. Syst. Evol. Microbiol.">
        <title>Bacillus notoginsengisoli sp. nov., a novel bacterium isolated from the rhizosphere of Panax notoginseng.</title>
        <authorList>
            <person name="Zhang M.Y."/>
            <person name="Cheng J."/>
            <person name="Cai Y."/>
            <person name="Zhang T.Y."/>
            <person name="Wu Y.Y."/>
            <person name="Manikprabhu D."/>
            <person name="Li W.J."/>
            <person name="Zhang Y.X."/>
        </authorList>
    </citation>
    <scope>NUCLEOTIDE SEQUENCE [LARGE SCALE GENOMIC DNA]</scope>
    <source>
        <strain evidence="3 4">JCM 30743</strain>
    </source>
</reference>
<dbReference type="OrthoDB" id="1524661at2"/>
<dbReference type="PANTHER" id="PTHR40037">
    <property type="entry name" value="PHOSPHOESTERASE YJCG-RELATED"/>
    <property type="match status" value="1"/>
</dbReference>
<dbReference type="InterPro" id="IPR022932">
    <property type="entry name" value="YjcG"/>
</dbReference>
<accession>A0A417YZA7</accession>
<comment type="similarity">
    <text evidence="2">Belongs to the 2H phosphoesterase superfamily. YjcG family.</text>
</comment>